<reference evidence="1" key="1">
    <citation type="journal article" date="2014" name="Int. J. Syst. Evol. Microbiol.">
        <title>Complete genome sequence of Corynebacterium casei LMG S-19264T (=DSM 44701T), isolated from a smear-ripened cheese.</title>
        <authorList>
            <consortium name="US DOE Joint Genome Institute (JGI-PGF)"/>
            <person name="Walter F."/>
            <person name="Albersmeier A."/>
            <person name="Kalinowski J."/>
            <person name="Ruckert C."/>
        </authorList>
    </citation>
    <scope>NUCLEOTIDE SEQUENCE</scope>
    <source>
        <strain evidence="1">JCM 17251</strain>
    </source>
</reference>
<reference evidence="1" key="2">
    <citation type="submission" date="2020-09" db="EMBL/GenBank/DDBJ databases">
        <authorList>
            <person name="Sun Q."/>
            <person name="Ohkuma M."/>
        </authorList>
    </citation>
    <scope>NUCLEOTIDE SEQUENCE</scope>
    <source>
        <strain evidence="1">JCM 17251</strain>
    </source>
</reference>
<evidence type="ECO:0000313" key="2">
    <source>
        <dbReference type="Proteomes" id="UP000624041"/>
    </source>
</evidence>
<keyword evidence="2" id="KW-1185">Reference proteome</keyword>
<dbReference type="AlphaFoldDB" id="A0A918D4Y4"/>
<name>A0A918D4Y4_9BACI</name>
<dbReference type="RefSeq" id="WP_188859458.1">
    <property type="nucleotide sequence ID" value="NZ_BMOS01000045.1"/>
</dbReference>
<evidence type="ECO:0000313" key="1">
    <source>
        <dbReference type="EMBL" id="GGN66458.1"/>
    </source>
</evidence>
<dbReference type="EMBL" id="BMOS01000045">
    <property type="protein sequence ID" value="GGN66458.1"/>
    <property type="molecule type" value="Genomic_DNA"/>
</dbReference>
<protein>
    <submittedName>
        <fullName evidence="1">Uncharacterized protein</fullName>
    </submittedName>
</protein>
<sequence>MSKPNSIQFANAIEQVKHELPLHLEKQRIKANLYMNMYKALKKEGFTDEQAMDIIKARGYE</sequence>
<accession>A0A918D4Y4</accession>
<dbReference type="Proteomes" id="UP000624041">
    <property type="component" value="Unassembled WGS sequence"/>
</dbReference>
<organism evidence="1 2">
    <name type="scientific">Oceanobacillus indicireducens</name>
    <dbReference type="NCBI Taxonomy" id="1004261"/>
    <lineage>
        <taxon>Bacteria</taxon>
        <taxon>Bacillati</taxon>
        <taxon>Bacillota</taxon>
        <taxon>Bacilli</taxon>
        <taxon>Bacillales</taxon>
        <taxon>Bacillaceae</taxon>
        <taxon>Oceanobacillus</taxon>
    </lineage>
</organism>
<comment type="caution">
    <text evidence="1">The sequence shown here is derived from an EMBL/GenBank/DDBJ whole genome shotgun (WGS) entry which is preliminary data.</text>
</comment>
<gene>
    <name evidence="1" type="ORF">GCM10007971_36490</name>
</gene>
<proteinExistence type="predicted"/>